<feature type="transmembrane region" description="Helical" evidence="4">
    <location>
        <begin position="34"/>
        <end position="59"/>
    </location>
</feature>
<evidence type="ECO:0000256" key="4">
    <source>
        <dbReference type="SAM" id="Phobius"/>
    </source>
</evidence>
<reference evidence="6" key="2">
    <citation type="submission" date="2021-01" db="UniProtKB">
        <authorList>
            <consortium name="EnsemblMetazoa"/>
        </authorList>
    </citation>
    <scope>IDENTIFICATION</scope>
</reference>
<name>A0A7M7PIU3_STRPU</name>
<dbReference type="EnsemblMetazoa" id="XM_030995041">
    <property type="protein sequence ID" value="XP_030850901"/>
    <property type="gene ID" value="LOC583939"/>
</dbReference>
<evidence type="ECO:0000259" key="5">
    <source>
        <dbReference type="PROSITE" id="PS51846"/>
    </source>
</evidence>
<feature type="domain" description="CNNM transmembrane" evidence="5">
    <location>
        <begin position="30"/>
        <end position="216"/>
    </location>
</feature>
<dbReference type="RefSeq" id="XP_030850902.1">
    <property type="nucleotide sequence ID" value="XM_030995042.1"/>
</dbReference>
<dbReference type="Gene3D" id="3.10.580.10">
    <property type="entry name" value="CBS-domain"/>
    <property type="match status" value="1"/>
</dbReference>
<keyword evidence="2 4" id="KW-0472">Membrane</keyword>
<dbReference type="AlphaFoldDB" id="A0A7M7PIU3"/>
<feature type="compositionally biased region" description="Polar residues" evidence="3">
    <location>
        <begin position="438"/>
        <end position="448"/>
    </location>
</feature>
<dbReference type="RefSeq" id="XP_030850901.1">
    <property type="nucleotide sequence ID" value="XM_030995041.1"/>
</dbReference>
<organism evidence="6 7">
    <name type="scientific">Strongylocentrotus purpuratus</name>
    <name type="common">Purple sea urchin</name>
    <dbReference type="NCBI Taxonomy" id="7668"/>
    <lineage>
        <taxon>Eukaryota</taxon>
        <taxon>Metazoa</taxon>
        <taxon>Echinodermata</taxon>
        <taxon>Eleutherozoa</taxon>
        <taxon>Echinozoa</taxon>
        <taxon>Echinoidea</taxon>
        <taxon>Euechinoidea</taxon>
        <taxon>Echinacea</taxon>
        <taxon>Camarodonta</taxon>
        <taxon>Echinidea</taxon>
        <taxon>Strongylocentrotidae</taxon>
        <taxon>Strongylocentrotus</taxon>
    </lineage>
</organism>
<reference evidence="7" key="1">
    <citation type="submission" date="2015-02" db="EMBL/GenBank/DDBJ databases">
        <title>Genome sequencing for Strongylocentrotus purpuratus.</title>
        <authorList>
            <person name="Murali S."/>
            <person name="Liu Y."/>
            <person name="Vee V."/>
            <person name="English A."/>
            <person name="Wang M."/>
            <person name="Skinner E."/>
            <person name="Han Y."/>
            <person name="Muzny D.M."/>
            <person name="Worley K.C."/>
            <person name="Gibbs R.A."/>
        </authorList>
    </citation>
    <scope>NUCLEOTIDE SEQUENCE</scope>
</reference>
<sequence>MYVNCTVIDASTVSCNGTDYLVEVPPLGPDEPQFWIYIGIYIGLMLFAGLVAGLTLGLLSLDITTLQVLSTAGTPSEQVYATRILPLVKNSHLLLVTLILANAAAVESMPIFLDHVTNPIVAVAVSVTAVLIFGEVIPQSICSKYGLAIGANMAWFVYILIALTFVISWPIAKLLTLLLGEGIGTFYRRSELKALVDIQATSPEAAAEDSALTKDEVLIIKGALDAEGKVAKDAMIPLDDTFMLDYYGVLDRTIMQQLIANGYSHVPVYKDDRKNIQGAFVVKNLIILDPDDNESISTSLEQYGRPLHSIAATKPLYNILDEMMDGKYRMAAIYDNPAILPILPTIDEADGNVPSTPTLPTTTSQTGLNIIGVITLWNVLEVVLGEPIISSDDVYASVRQKVEMGKVKMVRSLSANPMGTTASHFGSINSPPSPALTPQPSTAENTPLLSPDNFF</sequence>
<proteinExistence type="predicted"/>
<keyword evidence="2 4" id="KW-1133">Transmembrane helix</keyword>
<dbReference type="PANTHER" id="PTHR12064">
    <property type="entry name" value="METAL TRANSPORTER CNNM"/>
    <property type="match status" value="1"/>
</dbReference>
<feature type="region of interest" description="Disordered" evidence="3">
    <location>
        <begin position="421"/>
        <end position="455"/>
    </location>
</feature>
<dbReference type="InterPro" id="IPR046342">
    <property type="entry name" value="CBS_dom_sf"/>
</dbReference>
<dbReference type="EnsemblMetazoa" id="XM_030995042">
    <property type="protein sequence ID" value="XP_030850902"/>
    <property type="gene ID" value="LOC583939"/>
</dbReference>
<keyword evidence="1" id="KW-0677">Repeat</keyword>
<dbReference type="OMA" id="EEHTYKK"/>
<dbReference type="InParanoid" id="A0A7M7PIU3"/>
<keyword evidence="7" id="KW-1185">Reference proteome</keyword>
<dbReference type="Proteomes" id="UP000007110">
    <property type="component" value="Unassembled WGS sequence"/>
</dbReference>
<dbReference type="InterPro" id="IPR002550">
    <property type="entry name" value="CNNM"/>
</dbReference>
<protein>
    <recommendedName>
        <fullName evidence="5">CNNM transmembrane domain-containing protein</fullName>
    </recommendedName>
</protein>
<dbReference type="GO" id="GO:0010960">
    <property type="term" value="P:magnesium ion homeostasis"/>
    <property type="evidence" value="ECO:0007669"/>
    <property type="project" value="InterPro"/>
</dbReference>
<evidence type="ECO:0000256" key="2">
    <source>
        <dbReference type="PROSITE-ProRule" id="PRU01193"/>
    </source>
</evidence>
<dbReference type="PANTHER" id="PTHR12064:SF97">
    <property type="entry name" value="METAL TRANSPORTER CNNM-5"/>
    <property type="match status" value="1"/>
</dbReference>
<evidence type="ECO:0000256" key="1">
    <source>
        <dbReference type="ARBA" id="ARBA00022737"/>
    </source>
</evidence>
<evidence type="ECO:0000313" key="7">
    <source>
        <dbReference type="Proteomes" id="UP000007110"/>
    </source>
</evidence>
<feature type="transmembrane region" description="Helical" evidence="4">
    <location>
        <begin position="149"/>
        <end position="171"/>
    </location>
</feature>
<dbReference type="GeneID" id="583939"/>
<feature type="compositionally biased region" description="Polar residues" evidence="3">
    <location>
        <begin position="421"/>
        <end position="430"/>
    </location>
</feature>
<dbReference type="SUPFAM" id="SSF54631">
    <property type="entry name" value="CBS-domain pair"/>
    <property type="match status" value="1"/>
</dbReference>
<evidence type="ECO:0000256" key="3">
    <source>
        <dbReference type="SAM" id="MobiDB-lite"/>
    </source>
</evidence>
<keyword evidence="2 4" id="KW-0812">Transmembrane</keyword>
<dbReference type="GO" id="GO:0022857">
    <property type="term" value="F:transmembrane transporter activity"/>
    <property type="evidence" value="ECO:0000318"/>
    <property type="project" value="GO_Central"/>
</dbReference>
<accession>A0A7M7PIU3</accession>
<feature type="transmembrane region" description="Helical" evidence="4">
    <location>
        <begin position="119"/>
        <end position="137"/>
    </location>
</feature>
<dbReference type="OrthoDB" id="5353557at2759"/>
<dbReference type="GO" id="GO:0016020">
    <property type="term" value="C:membrane"/>
    <property type="evidence" value="ECO:0007669"/>
    <property type="project" value="UniProtKB-UniRule"/>
</dbReference>
<dbReference type="PROSITE" id="PS51846">
    <property type="entry name" value="CNNM"/>
    <property type="match status" value="1"/>
</dbReference>
<dbReference type="KEGG" id="spu:583939"/>
<dbReference type="InterPro" id="IPR045095">
    <property type="entry name" value="ACDP"/>
</dbReference>
<evidence type="ECO:0000313" key="6">
    <source>
        <dbReference type="EnsemblMetazoa" id="XP_030850901"/>
    </source>
</evidence>
<dbReference type="Pfam" id="PF01595">
    <property type="entry name" value="CNNM"/>
    <property type="match status" value="1"/>
</dbReference>